<evidence type="ECO:0000313" key="2">
    <source>
        <dbReference type="Proteomes" id="UP000814033"/>
    </source>
</evidence>
<sequence length="588" mass="63936">MNSLPGSPSQSRPSPSLSRPSPSQQPSDDPSLDASPTPTLRDGQPGGRRPSIIPPSHVTGSPDLSYPYQTTDALRVGITDEYREINEKGTVPLSGALRRAPSRAAQEPAMVTDLEKGDRLKGIELVVFKPNDPEDPRNWSNAYKWAVTVVVAMAVVSVAFGSAIVTGDFHDIEHQFGVSQTVVALTVSVMVCGFGTGPLVWSPLSELYGRRPLWIFPFWIYVIFNIPCALAPNIGALLSCRFICGFFASTALTLAGGAISDIWDNNERGFAIALFAAAPYGGPVLAPIVGGFVGETVGWRWMLWVNMIFAGVMATLLTLIPETYAPVILRKRAQKMRKETGKDIYKTEQELFLRPFGDLLLETLVRPFEMLFTEPILLLVSLYISMIYGLLYAFFFSYPIIFGEGYGFNDGLVGLTFSSVLVGLGIALLVTPLLEKRYLRQVAKKGKAEPEDRLPGMMIGAPWIPISLFIFGWTSPPIVKAVGGHWVGPCMSGIPFGFGMVVVYSSANAYLIDTFSAHVASALAAKTVVRSGLGAAMPLFVVPMFHNLSNEWGASLLAFLSLAILPIPYLFFFYGKSIRARSKRASAA</sequence>
<gene>
    <name evidence="1" type="ORF">FA95DRAFT_697298</name>
</gene>
<accession>A0ACB8RCU4</accession>
<protein>
    <submittedName>
        <fullName evidence="1">MFS general substrate transporter</fullName>
    </submittedName>
</protein>
<comment type="caution">
    <text evidence="1">The sequence shown here is derived from an EMBL/GenBank/DDBJ whole genome shotgun (WGS) entry which is preliminary data.</text>
</comment>
<name>A0ACB8RCU4_9AGAM</name>
<reference evidence="1" key="2">
    <citation type="journal article" date="2022" name="New Phytol.">
        <title>Evolutionary transition to the ectomycorrhizal habit in the genomes of a hyperdiverse lineage of mushroom-forming fungi.</title>
        <authorList>
            <person name="Looney B."/>
            <person name="Miyauchi S."/>
            <person name="Morin E."/>
            <person name="Drula E."/>
            <person name="Courty P.E."/>
            <person name="Kohler A."/>
            <person name="Kuo A."/>
            <person name="LaButti K."/>
            <person name="Pangilinan J."/>
            <person name="Lipzen A."/>
            <person name="Riley R."/>
            <person name="Andreopoulos W."/>
            <person name="He G."/>
            <person name="Johnson J."/>
            <person name="Nolan M."/>
            <person name="Tritt A."/>
            <person name="Barry K.W."/>
            <person name="Grigoriev I.V."/>
            <person name="Nagy L.G."/>
            <person name="Hibbett D."/>
            <person name="Henrissat B."/>
            <person name="Matheny P.B."/>
            <person name="Labbe J."/>
            <person name="Martin F.M."/>
        </authorList>
    </citation>
    <scope>NUCLEOTIDE SEQUENCE</scope>
    <source>
        <strain evidence="1">FP105234-sp</strain>
    </source>
</reference>
<organism evidence="1 2">
    <name type="scientific">Auriscalpium vulgare</name>
    <dbReference type="NCBI Taxonomy" id="40419"/>
    <lineage>
        <taxon>Eukaryota</taxon>
        <taxon>Fungi</taxon>
        <taxon>Dikarya</taxon>
        <taxon>Basidiomycota</taxon>
        <taxon>Agaricomycotina</taxon>
        <taxon>Agaricomycetes</taxon>
        <taxon>Russulales</taxon>
        <taxon>Auriscalpiaceae</taxon>
        <taxon>Auriscalpium</taxon>
    </lineage>
</organism>
<reference evidence="1" key="1">
    <citation type="submission" date="2021-02" db="EMBL/GenBank/DDBJ databases">
        <authorList>
            <consortium name="DOE Joint Genome Institute"/>
            <person name="Ahrendt S."/>
            <person name="Looney B.P."/>
            <person name="Miyauchi S."/>
            <person name="Morin E."/>
            <person name="Drula E."/>
            <person name="Courty P.E."/>
            <person name="Chicoki N."/>
            <person name="Fauchery L."/>
            <person name="Kohler A."/>
            <person name="Kuo A."/>
            <person name="Labutti K."/>
            <person name="Pangilinan J."/>
            <person name="Lipzen A."/>
            <person name="Riley R."/>
            <person name="Andreopoulos W."/>
            <person name="He G."/>
            <person name="Johnson J."/>
            <person name="Barry K.W."/>
            <person name="Grigoriev I.V."/>
            <person name="Nagy L."/>
            <person name="Hibbett D."/>
            <person name="Henrissat B."/>
            <person name="Matheny P.B."/>
            <person name="Labbe J."/>
            <person name="Martin F."/>
        </authorList>
    </citation>
    <scope>NUCLEOTIDE SEQUENCE</scope>
    <source>
        <strain evidence="1">FP105234-sp</strain>
    </source>
</reference>
<proteinExistence type="predicted"/>
<dbReference type="EMBL" id="MU276126">
    <property type="protein sequence ID" value="KAI0041385.1"/>
    <property type="molecule type" value="Genomic_DNA"/>
</dbReference>
<evidence type="ECO:0000313" key="1">
    <source>
        <dbReference type="EMBL" id="KAI0041385.1"/>
    </source>
</evidence>
<keyword evidence="2" id="KW-1185">Reference proteome</keyword>
<dbReference type="Proteomes" id="UP000814033">
    <property type="component" value="Unassembled WGS sequence"/>
</dbReference>